<keyword evidence="4" id="KW-0732">Signal</keyword>
<keyword evidence="2 7" id="KW-0349">Heme</keyword>
<dbReference type="PANTHER" id="PTHR30600">
    <property type="entry name" value="CYTOCHROME C PEROXIDASE-RELATED"/>
    <property type="match status" value="1"/>
</dbReference>
<sequence>MEIRTVLAGAILSASAMVGATASEDAHGGSSLDRELRAFIAQNHLTGDAVDSRKLPIPPLSDPLPRLGKLLFWSKGMSPGKDVACVTCHHPMLGFGDAMPLPVGVGANNPDMLGPGRKRVDKPGMFPPFGTGDSAMPRNSPTLIGLAFWDQSITWDGTVFSTTGTPGMSGVDGRIVAPVDSPPVRGMFNNFMLPRQEYISYEEKFKAGMPISSGHGMFPTAVNAAMRGKAYGAAGSPQTPGATDLEVRQKLAARFGGYGDPNDQFAKNEWLPLFRAGFKDYQSPPEQLVTANNISIALADYERTMTFTHTPWRAYVRGDSHAISESAKRGARLFFATAEQGGADCASCHSGDFFSDEKYWVLAVPQIGRGKTDLDTIEDGIDDWGRAHVTGHRDDKYAYRTPTLLGVEVTAPFGHSGVFNTLEDVVRHHLNVERSLAGFDYKTIPASGGPINSKFAKDHTQNALDMLRSQREARLPGVIRDVELTDGQVADIVNFLKALTDPCLKSDKCLAQWIPNASDPDPDGLRLCAVDQRGREFLPGSCRKSSARR</sequence>
<evidence type="ECO:0000256" key="7">
    <source>
        <dbReference type="PROSITE-ProRule" id="PRU00433"/>
    </source>
</evidence>
<dbReference type="PANTHER" id="PTHR30600:SF10">
    <property type="entry name" value="BLL6722 PROTEIN"/>
    <property type="match status" value="1"/>
</dbReference>
<keyword evidence="3 7" id="KW-0479">Metal-binding</keyword>
<dbReference type="PROSITE" id="PS51007">
    <property type="entry name" value="CYTC"/>
    <property type="match status" value="1"/>
</dbReference>
<organism evidence="9 10">
    <name type="scientific">Methylosinus sporium</name>
    <dbReference type="NCBI Taxonomy" id="428"/>
    <lineage>
        <taxon>Bacteria</taxon>
        <taxon>Pseudomonadati</taxon>
        <taxon>Pseudomonadota</taxon>
        <taxon>Alphaproteobacteria</taxon>
        <taxon>Hyphomicrobiales</taxon>
        <taxon>Methylocystaceae</taxon>
        <taxon>Methylosinus</taxon>
    </lineage>
</organism>
<dbReference type="EMBL" id="VJMF01000003">
    <property type="protein sequence ID" value="TRL38270.1"/>
    <property type="molecule type" value="Genomic_DNA"/>
</dbReference>
<dbReference type="InterPro" id="IPR004852">
    <property type="entry name" value="Di-haem_cyt_c_peroxidsae"/>
</dbReference>
<dbReference type="GO" id="GO:0004130">
    <property type="term" value="F:cytochrome-c peroxidase activity"/>
    <property type="evidence" value="ECO:0007669"/>
    <property type="project" value="TreeGrafter"/>
</dbReference>
<dbReference type="SUPFAM" id="SSF46626">
    <property type="entry name" value="Cytochrome c"/>
    <property type="match status" value="2"/>
</dbReference>
<evidence type="ECO:0000256" key="5">
    <source>
        <dbReference type="ARBA" id="ARBA00023002"/>
    </source>
</evidence>
<comment type="subcellular location">
    <subcellularLocation>
        <location evidence="1">Cell envelope</location>
    </subcellularLocation>
</comment>
<dbReference type="GO" id="GO:0009055">
    <property type="term" value="F:electron transfer activity"/>
    <property type="evidence" value="ECO:0007669"/>
    <property type="project" value="InterPro"/>
</dbReference>
<feature type="domain" description="Cytochrome c" evidence="8">
    <location>
        <begin position="325"/>
        <end position="500"/>
    </location>
</feature>
<dbReference type="Pfam" id="PF03150">
    <property type="entry name" value="CCP_MauG"/>
    <property type="match status" value="1"/>
</dbReference>
<comment type="caution">
    <text evidence="9">The sequence shown here is derived from an EMBL/GenBank/DDBJ whole genome shotgun (WGS) entry which is preliminary data.</text>
</comment>
<dbReference type="InterPro" id="IPR009056">
    <property type="entry name" value="Cyt_c-like_dom"/>
</dbReference>
<keyword evidence="5" id="KW-0560">Oxidoreductase</keyword>
<dbReference type="GO" id="GO:0020037">
    <property type="term" value="F:heme binding"/>
    <property type="evidence" value="ECO:0007669"/>
    <property type="project" value="InterPro"/>
</dbReference>
<dbReference type="InterPro" id="IPR051395">
    <property type="entry name" value="Cytochrome_c_Peroxidase/MauG"/>
</dbReference>
<evidence type="ECO:0000256" key="3">
    <source>
        <dbReference type="ARBA" id="ARBA00022723"/>
    </source>
</evidence>
<dbReference type="Gene3D" id="1.10.760.10">
    <property type="entry name" value="Cytochrome c-like domain"/>
    <property type="match status" value="2"/>
</dbReference>
<evidence type="ECO:0000256" key="1">
    <source>
        <dbReference type="ARBA" id="ARBA00004196"/>
    </source>
</evidence>
<dbReference type="GO" id="GO:0030313">
    <property type="term" value="C:cell envelope"/>
    <property type="evidence" value="ECO:0007669"/>
    <property type="project" value="UniProtKB-SubCell"/>
</dbReference>
<accession>A0A549T8T5</accession>
<keyword evidence="6 7" id="KW-0408">Iron</keyword>
<dbReference type="InterPro" id="IPR036909">
    <property type="entry name" value="Cyt_c-like_dom_sf"/>
</dbReference>
<evidence type="ECO:0000313" key="9">
    <source>
        <dbReference type="EMBL" id="TRL38270.1"/>
    </source>
</evidence>
<evidence type="ECO:0000313" key="10">
    <source>
        <dbReference type="Proteomes" id="UP000316781"/>
    </source>
</evidence>
<evidence type="ECO:0000259" key="8">
    <source>
        <dbReference type="PROSITE" id="PS51007"/>
    </source>
</evidence>
<dbReference type="RefSeq" id="WP_142861404.1">
    <property type="nucleotide sequence ID" value="NZ_VJMF01000003.1"/>
</dbReference>
<dbReference type="Proteomes" id="UP000316781">
    <property type="component" value="Unassembled WGS sequence"/>
</dbReference>
<gene>
    <name evidence="9" type="ORF">FM996_00770</name>
</gene>
<dbReference type="GO" id="GO:0046872">
    <property type="term" value="F:metal ion binding"/>
    <property type="evidence" value="ECO:0007669"/>
    <property type="project" value="UniProtKB-KW"/>
</dbReference>
<evidence type="ECO:0000256" key="4">
    <source>
        <dbReference type="ARBA" id="ARBA00022729"/>
    </source>
</evidence>
<evidence type="ECO:0000256" key="2">
    <source>
        <dbReference type="ARBA" id="ARBA00022617"/>
    </source>
</evidence>
<dbReference type="AlphaFoldDB" id="A0A549T8T5"/>
<keyword evidence="9" id="KW-0575">Peroxidase</keyword>
<name>A0A549T8T5_METSR</name>
<protein>
    <submittedName>
        <fullName evidence="9">Cytochrome-c peroxidase</fullName>
    </submittedName>
</protein>
<proteinExistence type="predicted"/>
<evidence type="ECO:0000256" key="6">
    <source>
        <dbReference type="ARBA" id="ARBA00023004"/>
    </source>
</evidence>
<reference evidence="9 10" key="1">
    <citation type="submission" date="2019-07" db="EMBL/GenBank/DDBJ databases">
        <title>Ln-dependent methylotrophs.</title>
        <authorList>
            <person name="Tani A."/>
        </authorList>
    </citation>
    <scope>NUCLEOTIDE SEQUENCE [LARGE SCALE GENOMIC DNA]</scope>
    <source>
        <strain evidence="9 10">SM89A</strain>
    </source>
</reference>